<comment type="caution">
    <text evidence="6">The sequence shown here is derived from an EMBL/GenBank/DDBJ whole genome shotgun (WGS) entry which is preliminary data.</text>
</comment>
<proteinExistence type="predicted"/>
<gene>
    <name evidence="6" type="ORF">NA8A_18938</name>
</gene>
<dbReference type="EMBL" id="AMSI01000015">
    <property type="protein sequence ID" value="EKF40711.1"/>
    <property type="molecule type" value="Genomic_DNA"/>
</dbReference>
<evidence type="ECO:0000256" key="2">
    <source>
        <dbReference type="ARBA" id="ARBA00023125"/>
    </source>
</evidence>
<dbReference type="Gene3D" id="3.30.450.40">
    <property type="match status" value="1"/>
</dbReference>
<dbReference type="InterPro" id="IPR014757">
    <property type="entry name" value="Tscrpt_reg_IclR_C"/>
</dbReference>
<dbReference type="Gene3D" id="1.10.10.10">
    <property type="entry name" value="Winged helix-like DNA-binding domain superfamily/Winged helix DNA-binding domain"/>
    <property type="match status" value="1"/>
</dbReference>
<protein>
    <submittedName>
        <fullName evidence="6">Transcriptional regulator</fullName>
    </submittedName>
</protein>
<dbReference type="PATRIC" id="fig|1231190.3.peg.3915"/>
<dbReference type="InterPro" id="IPR005471">
    <property type="entry name" value="Tscrpt_reg_IclR_N"/>
</dbReference>
<dbReference type="Pfam" id="PF09339">
    <property type="entry name" value="HTH_IclR"/>
    <property type="match status" value="1"/>
</dbReference>
<dbReference type="PROSITE" id="PS51077">
    <property type="entry name" value="HTH_ICLR"/>
    <property type="match status" value="1"/>
</dbReference>
<dbReference type="AlphaFoldDB" id="K2P080"/>
<evidence type="ECO:0000259" key="4">
    <source>
        <dbReference type="PROSITE" id="PS51077"/>
    </source>
</evidence>
<evidence type="ECO:0000256" key="3">
    <source>
        <dbReference type="ARBA" id="ARBA00023163"/>
    </source>
</evidence>
<sequence length="272" mass="29281">MGQEIKRNSDAEGRSAVSSALSRGLNLLVAFIDAPVWLSNSDLVEKTSFPAPTVARLTRSLADMGLLHYSTKRRRYRLAAGVMQLGGSAEGGVGLIESVRPLIQQFADQHLVHVSLAALDGAGARIVEVFHSSSTLVTLRLESGYVLPLAGTATGHALLSCLPIERREPLIGELALRHPHAWPALRKAMMAAFEEVKRNGYTRSMGSWYTDINAVAAPLHCPHHDAIMSIACSGPAQHLPPERLEEVGHALVPLAEALCSRAAEELHTYAGH</sequence>
<name>K2P080_9HYPH</name>
<dbReference type="PANTHER" id="PTHR30136:SF33">
    <property type="entry name" value="TRANSCRIPTIONAL REGULATORY PROTEIN"/>
    <property type="match status" value="1"/>
</dbReference>
<dbReference type="GO" id="GO:0045892">
    <property type="term" value="P:negative regulation of DNA-templated transcription"/>
    <property type="evidence" value="ECO:0007669"/>
    <property type="project" value="TreeGrafter"/>
</dbReference>
<dbReference type="PROSITE" id="PS51078">
    <property type="entry name" value="ICLR_ED"/>
    <property type="match status" value="1"/>
</dbReference>
<dbReference type="PANTHER" id="PTHR30136">
    <property type="entry name" value="HELIX-TURN-HELIX TRANSCRIPTIONAL REGULATOR, ICLR FAMILY"/>
    <property type="match status" value="1"/>
</dbReference>
<dbReference type="STRING" id="721133.SAMN05216176_113132"/>
<accession>K2P080</accession>
<reference evidence="6 7" key="1">
    <citation type="journal article" date="2012" name="J. Bacteriol.">
        <title>Genome Sequence of Nitratireductor indicus Type Strain C115.</title>
        <authorList>
            <person name="Lai Q."/>
            <person name="Li G."/>
            <person name="Yu Z."/>
            <person name="Shao Z."/>
        </authorList>
    </citation>
    <scope>NUCLEOTIDE SEQUENCE [LARGE SCALE GENOMIC DNA]</scope>
    <source>
        <strain evidence="6 7">C115</strain>
    </source>
</reference>
<evidence type="ECO:0000256" key="1">
    <source>
        <dbReference type="ARBA" id="ARBA00023015"/>
    </source>
</evidence>
<dbReference type="InterPro" id="IPR050707">
    <property type="entry name" value="HTH_MetabolicPath_Reg"/>
</dbReference>
<dbReference type="GO" id="GO:0003677">
    <property type="term" value="F:DNA binding"/>
    <property type="evidence" value="ECO:0007669"/>
    <property type="project" value="UniProtKB-KW"/>
</dbReference>
<dbReference type="eggNOG" id="COG1414">
    <property type="taxonomic scope" value="Bacteria"/>
</dbReference>
<keyword evidence="1" id="KW-0805">Transcription regulation</keyword>
<feature type="domain" description="HTH iclR-type" evidence="4">
    <location>
        <begin position="18"/>
        <end position="80"/>
    </location>
</feature>
<dbReference type="InterPro" id="IPR036390">
    <property type="entry name" value="WH_DNA-bd_sf"/>
</dbReference>
<dbReference type="SUPFAM" id="SSF55781">
    <property type="entry name" value="GAF domain-like"/>
    <property type="match status" value="1"/>
</dbReference>
<dbReference type="Pfam" id="PF01614">
    <property type="entry name" value="IclR_C"/>
    <property type="match status" value="1"/>
</dbReference>
<keyword evidence="2" id="KW-0238">DNA-binding</keyword>
<feature type="domain" description="IclR-ED" evidence="5">
    <location>
        <begin position="81"/>
        <end position="272"/>
    </location>
</feature>
<keyword evidence="3" id="KW-0804">Transcription</keyword>
<evidence type="ECO:0000259" key="5">
    <source>
        <dbReference type="PROSITE" id="PS51078"/>
    </source>
</evidence>
<dbReference type="InterPro" id="IPR036388">
    <property type="entry name" value="WH-like_DNA-bd_sf"/>
</dbReference>
<keyword evidence="7" id="KW-1185">Reference proteome</keyword>
<dbReference type="SUPFAM" id="SSF46785">
    <property type="entry name" value="Winged helix' DNA-binding domain"/>
    <property type="match status" value="1"/>
</dbReference>
<evidence type="ECO:0000313" key="6">
    <source>
        <dbReference type="EMBL" id="EKF40711.1"/>
    </source>
</evidence>
<dbReference type="SMART" id="SM00346">
    <property type="entry name" value="HTH_ICLR"/>
    <property type="match status" value="1"/>
</dbReference>
<organism evidence="6 7">
    <name type="scientific">Nitratireductor indicus C115</name>
    <dbReference type="NCBI Taxonomy" id="1231190"/>
    <lineage>
        <taxon>Bacteria</taxon>
        <taxon>Pseudomonadati</taxon>
        <taxon>Pseudomonadota</taxon>
        <taxon>Alphaproteobacteria</taxon>
        <taxon>Hyphomicrobiales</taxon>
        <taxon>Phyllobacteriaceae</taxon>
        <taxon>Nitratireductor</taxon>
    </lineage>
</organism>
<dbReference type="InterPro" id="IPR029016">
    <property type="entry name" value="GAF-like_dom_sf"/>
</dbReference>
<dbReference type="Proteomes" id="UP000007374">
    <property type="component" value="Unassembled WGS sequence"/>
</dbReference>
<evidence type="ECO:0000313" key="7">
    <source>
        <dbReference type="Proteomes" id="UP000007374"/>
    </source>
</evidence>
<dbReference type="GO" id="GO:0003700">
    <property type="term" value="F:DNA-binding transcription factor activity"/>
    <property type="evidence" value="ECO:0007669"/>
    <property type="project" value="TreeGrafter"/>
</dbReference>